<feature type="domain" description="Glycoside hydrolase family 20 catalytic" evidence="7">
    <location>
        <begin position="202"/>
        <end position="453"/>
    </location>
</feature>
<dbReference type="InterPro" id="IPR029019">
    <property type="entry name" value="HEX_eukaryotic_N"/>
</dbReference>
<name>A0A8J2PE94_9HEXA</name>
<dbReference type="GO" id="GO:0005975">
    <property type="term" value="P:carbohydrate metabolic process"/>
    <property type="evidence" value="ECO:0007669"/>
    <property type="project" value="InterPro"/>
</dbReference>
<comment type="caution">
    <text evidence="9">The sequence shown here is derived from an EMBL/GenBank/DDBJ whole genome shotgun (WGS) entry which is preliminary data.</text>
</comment>
<proteinExistence type="inferred from homology"/>
<evidence type="ECO:0000256" key="2">
    <source>
        <dbReference type="ARBA" id="ARBA00023180"/>
    </source>
</evidence>
<evidence type="ECO:0000256" key="1">
    <source>
        <dbReference type="ARBA" id="ARBA00022801"/>
    </source>
</evidence>
<dbReference type="CDD" id="cd06562">
    <property type="entry name" value="GH20_HexA_HexB-like"/>
    <property type="match status" value="1"/>
</dbReference>
<feature type="domain" description="Glycoside hydrolase family 20 catalytic" evidence="7">
    <location>
        <begin position="462"/>
        <end position="501"/>
    </location>
</feature>
<dbReference type="AlphaFoldDB" id="A0A8J2PE94"/>
<gene>
    <name evidence="9" type="ORF">AFUS01_LOCUS29045</name>
</gene>
<evidence type="ECO:0000256" key="4">
    <source>
        <dbReference type="PIRNR" id="PIRNR001093"/>
    </source>
</evidence>
<dbReference type="Pfam" id="PF00728">
    <property type="entry name" value="Glyco_hydro_20"/>
    <property type="match status" value="2"/>
</dbReference>
<evidence type="ECO:0000256" key="6">
    <source>
        <dbReference type="SAM" id="SignalP"/>
    </source>
</evidence>
<evidence type="ECO:0000259" key="8">
    <source>
        <dbReference type="Pfam" id="PF14845"/>
    </source>
</evidence>
<dbReference type="PANTHER" id="PTHR22600:SF21">
    <property type="entry name" value="BETA-HEXOSAMINIDASE A"/>
    <property type="match status" value="1"/>
</dbReference>
<reference evidence="9" key="1">
    <citation type="submission" date="2021-06" db="EMBL/GenBank/DDBJ databases">
        <authorList>
            <person name="Hodson N. C."/>
            <person name="Mongue J. A."/>
            <person name="Jaron S. K."/>
        </authorList>
    </citation>
    <scope>NUCLEOTIDE SEQUENCE</scope>
</reference>
<dbReference type="GO" id="GO:0030203">
    <property type="term" value="P:glycosaminoglycan metabolic process"/>
    <property type="evidence" value="ECO:0007669"/>
    <property type="project" value="TreeGrafter"/>
</dbReference>
<evidence type="ECO:0000256" key="3">
    <source>
        <dbReference type="ARBA" id="ARBA00023295"/>
    </source>
</evidence>
<keyword evidence="6" id="KW-0732">Signal</keyword>
<feature type="chain" id="PRO_5035240337" description="Beta-hexosaminidase" evidence="6">
    <location>
        <begin position="21"/>
        <end position="542"/>
    </location>
</feature>
<feature type="active site" description="Proton donor" evidence="5">
    <location>
        <position position="358"/>
    </location>
</feature>
<organism evidence="9 10">
    <name type="scientific">Allacma fusca</name>
    <dbReference type="NCBI Taxonomy" id="39272"/>
    <lineage>
        <taxon>Eukaryota</taxon>
        <taxon>Metazoa</taxon>
        <taxon>Ecdysozoa</taxon>
        <taxon>Arthropoda</taxon>
        <taxon>Hexapoda</taxon>
        <taxon>Collembola</taxon>
        <taxon>Symphypleona</taxon>
        <taxon>Sminthuridae</taxon>
        <taxon>Allacma</taxon>
    </lineage>
</organism>
<comment type="catalytic activity">
    <reaction evidence="4">
        <text>Hydrolysis of terminal non-reducing N-acetyl-D-hexosamine residues in N-acetyl-beta-D-hexosaminides.</text>
        <dbReference type="EC" id="3.2.1.52"/>
    </reaction>
</comment>
<dbReference type="OrthoDB" id="428480at2759"/>
<dbReference type="EC" id="3.2.1.52" evidence="4"/>
<comment type="similarity">
    <text evidence="4">Belongs to the glycosyl hydrolase 20 family.</text>
</comment>
<dbReference type="InterPro" id="IPR025705">
    <property type="entry name" value="Beta_hexosaminidase_sua/sub"/>
</dbReference>
<feature type="domain" description="Beta-hexosaminidase eukaryotic type N-terminal" evidence="8">
    <location>
        <begin position="43"/>
        <end position="179"/>
    </location>
</feature>
<dbReference type="PANTHER" id="PTHR22600">
    <property type="entry name" value="BETA-HEXOSAMINIDASE"/>
    <property type="match status" value="1"/>
</dbReference>
<keyword evidence="3 4" id="KW-0326">Glycosidase</keyword>
<dbReference type="GO" id="GO:0016020">
    <property type="term" value="C:membrane"/>
    <property type="evidence" value="ECO:0007669"/>
    <property type="project" value="TreeGrafter"/>
</dbReference>
<feature type="signal peptide" evidence="6">
    <location>
        <begin position="1"/>
        <end position="20"/>
    </location>
</feature>
<dbReference type="Pfam" id="PF14845">
    <property type="entry name" value="Glycohydro_20b2"/>
    <property type="match status" value="1"/>
</dbReference>
<keyword evidence="1 4" id="KW-0378">Hydrolase</keyword>
<dbReference type="InterPro" id="IPR015883">
    <property type="entry name" value="Glyco_hydro_20_cat"/>
</dbReference>
<evidence type="ECO:0000313" key="10">
    <source>
        <dbReference type="Proteomes" id="UP000708208"/>
    </source>
</evidence>
<sequence>MRNCILVLFGLLEVIYFGDCHHDGLGYKPKLAGPALTATAGQPWPKPQLLKNYNQGYVVVRPTLFRFELVGNNCDMIEDALKRYYSIIDGTVVVKAGPVNKARSNSIHKAKPWKNSTNFRGYLDVLNIHLMGPCETYPHEKMDESYEIKIDSPDIPGKGILVATTNWGLLRGLETFSQLLFPTEDFTSLQLRSTLVVDYPRFPFRSVLLDTSRHYLSKKVILQNLDLMAMNKYNVFHWHIVDDQSFPYQSKTFPELSERGAYHPYTHVYTQKDIADIIEYARVRGIRVVPEFDSPGHTLSWGNGQPDLLTACYKDGKPDGTFGPVDPTQETTYDFLKLFFKEISDVFPDKFIHLGGDEVDFSCWKTNPRIAEFMKEQNFTEYAKVEEYYMQQLVNIVQSFPNNNSYLVWQEVIDNNVTVSKDTIVHVWKGNEISYEAELLNVVKQGYRALLSSCCFPGTLADKQLVLGGGPAMWAEYVDSTNLIPRLWPRAAVPAERLWSNANVNNTHEAAPRLEEHRCRLLKRGFQVEPANGPGYCPVSWD</sequence>
<dbReference type="GO" id="GO:0005764">
    <property type="term" value="C:lysosome"/>
    <property type="evidence" value="ECO:0007669"/>
    <property type="project" value="TreeGrafter"/>
</dbReference>
<keyword evidence="2" id="KW-0325">Glycoprotein</keyword>
<protein>
    <recommendedName>
        <fullName evidence="4">Beta-hexosaminidase</fullName>
        <ecNumber evidence="4">3.2.1.52</ecNumber>
    </recommendedName>
</protein>
<keyword evidence="10" id="KW-1185">Reference proteome</keyword>
<dbReference type="GO" id="GO:0004563">
    <property type="term" value="F:beta-N-acetylhexosaminidase activity"/>
    <property type="evidence" value="ECO:0007669"/>
    <property type="project" value="InterPro"/>
</dbReference>
<dbReference type="EMBL" id="CAJVCH010423484">
    <property type="protein sequence ID" value="CAG7818548.1"/>
    <property type="molecule type" value="Genomic_DNA"/>
</dbReference>
<dbReference type="Proteomes" id="UP000708208">
    <property type="component" value="Unassembled WGS sequence"/>
</dbReference>
<evidence type="ECO:0000259" key="7">
    <source>
        <dbReference type="Pfam" id="PF00728"/>
    </source>
</evidence>
<accession>A0A8J2PE94</accession>
<dbReference type="GO" id="GO:0006689">
    <property type="term" value="P:ganglioside catabolic process"/>
    <property type="evidence" value="ECO:0007669"/>
    <property type="project" value="TreeGrafter"/>
</dbReference>
<evidence type="ECO:0000256" key="5">
    <source>
        <dbReference type="PIRSR" id="PIRSR625705-1"/>
    </source>
</evidence>
<dbReference type="PIRSF" id="PIRSF001093">
    <property type="entry name" value="B-hxosamndse_ab_euk"/>
    <property type="match status" value="1"/>
</dbReference>
<evidence type="ECO:0000313" key="9">
    <source>
        <dbReference type="EMBL" id="CAG7818548.1"/>
    </source>
</evidence>